<keyword evidence="8" id="KW-1185">Reference proteome</keyword>
<dbReference type="OrthoDB" id="185175at2759"/>
<dbReference type="InterPro" id="IPR051707">
    <property type="entry name" value="PI-Interact_SigTrans_Reg"/>
</dbReference>
<dbReference type="SMART" id="SM00233">
    <property type="entry name" value="PH"/>
    <property type="match status" value="1"/>
</dbReference>
<feature type="domain" description="PH" evidence="5">
    <location>
        <begin position="84"/>
        <end position="177"/>
    </location>
</feature>
<evidence type="ECO:0000313" key="7">
    <source>
        <dbReference type="EMBL" id="KAJ5066767.1"/>
    </source>
</evidence>
<dbReference type="GO" id="GO:0005737">
    <property type="term" value="C:cytoplasm"/>
    <property type="evidence" value="ECO:0007669"/>
    <property type="project" value="UniProtKB-SubCell"/>
</dbReference>
<dbReference type="EMBL" id="JAPDFW010000136">
    <property type="protein sequence ID" value="KAJ5066767.1"/>
    <property type="molecule type" value="Genomic_DNA"/>
</dbReference>
<dbReference type="SUPFAM" id="SSF50729">
    <property type="entry name" value="PH domain-like"/>
    <property type="match status" value="1"/>
</dbReference>
<evidence type="ECO:0000313" key="8">
    <source>
        <dbReference type="Proteomes" id="UP001149090"/>
    </source>
</evidence>
<proteinExistence type="predicted"/>
<dbReference type="PROSITE" id="PS50945">
    <property type="entry name" value="I_LWEQ"/>
    <property type="match status" value="1"/>
</dbReference>
<dbReference type="PANTHER" id="PTHR14336:SF8">
    <property type="entry name" value="PROTEIN OPY1"/>
    <property type="match status" value="1"/>
</dbReference>
<feature type="coiled-coil region" evidence="3">
    <location>
        <begin position="331"/>
        <end position="525"/>
    </location>
</feature>
<dbReference type="InterPro" id="IPR035964">
    <property type="entry name" value="I/LWEQ_dom_sf"/>
</dbReference>
<feature type="region of interest" description="Disordered" evidence="4">
    <location>
        <begin position="799"/>
        <end position="819"/>
    </location>
</feature>
<dbReference type="SMART" id="SM00307">
    <property type="entry name" value="ILWEQ"/>
    <property type="match status" value="1"/>
</dbReference>
<protein>
    <submittedName>
        <fullName evidence="7">Huntingtin interacting protein</fullName>
    </submittedName>
</protein>
<dbReference type="AlphaFoldDB" id="A0A9Q0L5N7"/>
<feature type="compositionally biased region" description="Basic and acidic residues" evidence="4">
    <location>
        <begin position="810"/>
        <end position="819"/>
    </location>
</feature>
<evidence type="ECO:0000259" key="5">
    <source>
        <dbReference type="PROSITE" id="PS50003"/>
    </source>
</evidence>
<dbReference type="InterPro" id="IPR002558">
    <property type="entry name" value="ILWEQ_dom"/>
</dbReference>
<dbReference type="GO" id="GO:0003779">
    <property type="term" value="F:actin binding"/>
    <property type="evidence" value="ECO:0007669"/>
    <property type="project" value="InterPro"/>
</dbReference>
<keyword evidence="2" id="KW-0963">Cytoplasm</keyword>
<feature type="compositionally biased region" description="Polar residues" evidence="4">
    <location>
        <begin position="799"/>
        <end position="809"/>
    </location>
</feature>
<accession>A0A9Q0L5N7</accession>
<evidence type="ECO:0000256" key="1">
    <source>
        <dbReference type="ARBA" id="ARBA00004496"/>
    </source>
</evidence>
<evidence type="ECO:0000256" key="3">
    <source>
        <dbReference type="SAM" id="Coils"/>
    </source>
</evidence>
<feature type="coiled-coil region" evidence="3">
    <location>
        <begin position="951"/>
        <end position="978"/>
    </location>
</feature>
<reference evidence="7" key="1">
    <citation type="submission" date="2022-10" db="EMBL/GenBank/DDBJ databases">
        <title>Novel sulphate-reducing endosymbionts in the free-living metamonad Anaeramoeba.</title>
        <authorList>
            <person name="Jerlstrom-Hultqvist J."/>
            <person name="Cepicka I."/>
            <person name="Gallot-Lavallee L."/>
            <person name="Salas-Leiva D."/>
            <person name="Curtis B.A."/>
            <person name="Zahonova K."/>
            <person name="Pipaliya S."/>
            <person name="Dacks J."/>
            <person name="Roger A.J."/>
        </authorList>
    </citation>
    <scope>NUCLEOTIDE SEQUENCE</scope>
    <source>
        <strain evidence="7">BMAN</strain>
    </source>
</reference>
<gene>
    <name evidence="7" type="ORF">M0811_03111</name>
</gene>
<dbReference type="Pfam" id="PF00169">
    <property type="entry name" value="PH"/>
    <property type="match status" value="1"/>
</dbReference>
<name>A0A9Q0L5N7_ANAIG</name>
<dbReference type="InterPro" id="IPR001849">
    <property type="entry name" value="PH_domain"/>
</dbReference>
<dbReference type="Gene3D" id="1.20.1410.10">
    <property type="entry name" value="I/LWEQ domain"/>
    <property type="match status" value="1"/>
</dbReference>
<organism evidence="7 8">
    <name type="scientific">Anaeramoeba ignava</name>
    <name type="common">Anaerobic marine amoeba</name>
    <dbReference type="NCBI Taxonomy" id="1746090"/>
    <lineage>
        <taxon>Eukaryota</taxon>
        <taxon>Metamonada</taxon>
        <taxon>Anaeramoebidae</taxon>
        <taxon>Anaeramoeba</taxon>
    </lineage>
</organism>
<evidence type="ECO:0000256" key="4">
    <source>
        <dbReference type="SAM" id="MobiDB-lite"/>
    </source>
</evidence>
<keyword evidence="3" id="KW-0175">Coiled coil</keyword>
<dbReference type="PROSITE" id="PS50003">
    <property type="entry name" value="PH_DOMAIN"/>
    <property type="match status" value="1"/>
</dbReference>
<dbReference type="Pfam" id="PF01608">
    <property type="entry name" value="I_LWEQ"/>
    <property type="match status" value="1"/>
</dbReference>
<comment type="caution">
    <text evidence="7">The sequence shown here is derived from an EMBL/GenBank/DDBJ whole genome shotgun (WGS) entry which is preliminary data.</text>
</comment>
<feature type="coiled-coil region" evidence="3">
    <location>
        <begin position="569"/>
        <end position="596"/>
    </location>
</feature>
<sequence>MAINLKDLFLSLEGTKIRKTVIKTGEVRYCQHVPNNYSRSFHGSAVVCKPPFDPVSIEFWYKNWRIASVPCNFHAKITENTIDFIRLNGTLKKEGGRRKNVKKRWFVLNDYKLSYFQDEKHATNPIREILVSDIKNCANTADLMKIQVFTPSRTFVVTAEDPKTSFIWLKMITATQKLHEMVQTNMNIVEKALAEPENLTRYLHSDNYFIFQYLEDKSFFQYFIGKNNNIVLDLIQNELLSPTDFEQIGDYQKEAREWDPELCIALMNLAQKKSQELPINLVRFWKTKIEESDLFSINLPQFIVKDDRLMIEKLKELEQLKTDKEKTQLINQELVGKIRTYETKIQKKQKKITEIEIQNQQRQNLSSTENNELQGISKEDQLNTIKIQIEEIEEENKKSKEEKNQLNQEIKEKNQKINKLESDISKLKKELSQKKSESEQIQKNLNEKNLNSTSIIHEANFFDSKISSLETELKSVEKTISKEKKEQLEKKKSQITSTTLQNTETLRLVEENKKLLDELDQLQSKVLEMYSSFMQKNTTSQRKTSSISEEKRLPTQYLFPRNTKFSKAMLSFENALDIIQKQIQKMKQKAQTIKSHKMMRIIENLSKITKRNQIDKKEDEILKHDFVSEVLEYLKQVNDFATQTRMFSSNLWNQETRKNIDRSLEEILAPLNEILSLSRLYVSSLTKDTIPDDSKNPKIKNNFDQIFSLCQKIISKIKESRETEKVQEESKDIAVQELVTAEKSLTKASHKISEFKVKAEQLSKIKLGNYFGEDLLDLANLLIEHTSALVSDARSTQIKVSETANQNSRRSQESEKQTKEALIKGARSITQSTNLFLEILKTAVNEKKSSNKTRARIISGAKEVSAAATQLSIAANVFLPFGSNEAAILESDAKKVRNTTNELTKFAENLDHNEIFQSNIIIPTFQNPNLVKNGKTPDNLQKSEASNVFARVEAQTRVNEIEKKLQAARANLFAIRKKKYAKMHTTQVKTNRYY</sequence>
<dbReference type="Proteomes" id="UP001149090">
    <property type="component" value="Unassembled WGS sequence"/>
</dbReference>
<dbReference type="InterPro" id="IPR011993">
    <property type="entry name" value="PH-like_dom_sf"/>
</dbReference>
<dbReference type="Gene3D" id="2.30.29.30">
    <property type="entry name" value="Pleckstrin-homology domain (PH domain)/Phosphotyrosine-binding domain (PTB)"/>
    <property type="match status" value="1"/>
</dbReference>
<dbReference type="PANTHER" id="PTHR14336">
    <property type="entry name" value="TANDEM PH DOMAIN CONTAINING PROTEIN"/>
    <property type="match status" value="1"/>
</dbReference>
<comment type="subcellular location">
    <subcellularLocation>
        <location evidence="1">Cytoplasm</location>
    </subcellularLocation>
</comment>
<evidence type="ECO:0000259" key="6">
    <source>
        <dbReference type="PROSITE" id="PS50945"/>
    </source>
</evidence>
<dbReference type="SUPFAM" id="SSF109885">
    <property type="entry name" value="I/LWEQ domain"/>
    <property type="match status" value="1"/>
</dbReference>
<feature type="domain" description="I/LWEQ" evidence="6">
    <location>
        <begin position="722"/>
        <end position="983"/>
    </location>
</feature>
<evidence type="ECO:0000256" key="2">
    <source>
        <dbReference type="ARBA" id="ARBA00022490"/>
    </source>
</evidence>